<dbReference type="InterPro" id="IPR010327">
    <property type="entry name" value="FldB/FldC_alpha/beta"/>
</dbReference>
<protein>
    <submittedName>
        <fullName evidence="5">R-phenyllactate dehydratase small subunit</fullName>
    </submittedName>
</protein>
<keyword evidence="2" id="KW-0479">Metal-binding</keyword>
<organism evidence="5 6">
    <name type="scientific">Blastochloris tepida</name>
    <dbReference type="NCBI Taxonomy" id="2233851"/>
    <lineage>
        <taxon>Bacteria</taxon>
        <taxon>Pseudomonadati</taxon>
        <taxon>Pseudomonadota</taxon>
        <taxon>Alphaproteobacteria</taxon>
        <taxon>Hyphomicrobiales</taxon>
        <taxon>Blastochloridaceae</taxon>
        <taxon>Blastochloris</taxon>
    </lineage>
</organism>
<evidence type="ECO:0000313" key="5">
    <source>
        <dbReference type="EMBL" id="BBF92966.1"/>
    </source>
</evidence>
<dbReference type="InterPro" id="IPR011958">
    <property type="entry name" value="Benzoyl_CoA_Rdtase_C"/>
</dbReference>
<keyword evidence="4" id="KW-0411">Iron-sulfur</keyword>
<accession>A0A348G083</accession>
<dbReference type="AlphaFoldDB" id="A0A348G083"/>
<dbReference type="KEGG" id="blag:BLTE_16510"/>
<dbReference type="PANTHER" id="PTHR30548:SF5">
    <property type="entry name" value="SUBUNIT OF OXYGEN-SENSITIVE 2-HYDROXYISOCAPROYL-COA DEHYDRATASE"/>
    <property type="match status" value="1"/>
</dbReference>
<dbReference type="RefSeq" id="WP_126399223.1">
    <property type="nucleotide sequence ID" value="NZ_AP018907.1"/>
</dbReference>
<dbReference type="GO" id="GO:0046872">
    <property type="term" value="F:metal ion binding"/>
    <property type="evidence" value="ECO:0007669"/>
    <property type="project" value="UniProtKB-KW"/>
</dbReference>
<dbReference type="NCBIfam" id="TIGR02263">
    <property type="entry name" value="benz_CoA_red_C"/>
    <property type="match status" value="1"/>
</dbReference>
<gene>
    <name evidence="5" type="primary">hadC</name>
    <name evidence="5" type="ORF">BLTE_16510</name>
</gene>
<dbReference type="Proteomes" id="UP000266934">
    <property type="component" value="Chromosome"/>
</dbReference>
<name>A0A348G083_9HYPH</name>
<keyword evidence="6" id="KW-1185">Reference proteome</keyword>
<reference evidence="5 6" key="1">
    <citation type="submission" date="2018-08" db="EMBL/GenBank/DDBJ databases">
        <title>Complete genome sequencing of Blastochloris tepida GI.</title>
        <authorList>
            <person name="Tsukatani Y."/>
            <person name="Mori H."/>
        </authorList>
    </citation>
    <scope>NUCLEOTIDE SEQUENCE [LARGE SCALE GENOMIC DNA]</scope>
    <source>
        <strain evidence="5 6">GI</strain>
    </source>
</reference>
<dbReference type="OrthoDB" id="355459at2"/>
<proteinExistence type="inferred from homology"/>
<sequence length="397" mass="44589">MNAIVDTATAPTSTAEIIAHCQAMFDDLDFTAARAWKNAVPGRKVVGFLPVYAPLELIHAAGCLPLGLFGGGDRMEVIHGDAYYQSYICRIPRSTVELGVTGRLDFVDGMIFPFVCDVIRNLSGMWKIMFPNVWSKFFDTPQNFDPEIGGRYYAAELQELREGLQTLTGRTISDDDIRRSIALYNDNRRLVRAVYDFRARTPWKAPTSEVYLLMRAGLMMDVEEHNRLLAAYLAAADAEDRPKRDNVRIAVYGSFCEQPPLNLIKSVEMAGCYVVEDDYALVNRFLTQDVPTDGDPIEALANAYLKHSVETSCKYVPREEDKGKFHIEQVKKARAEGVIYATPSFCDPALLDRPMICRRLTEAGIPHIAFKYAENSGQMQPIREQAGTFADSIKLWS</sequence>
<dbReference type="EMBL" id="AP018907">
    <property type="protein sequence ID" value="BBF92966.1"/>
    <property type="molecule type" value="Genomic_DNA"/>
</dbReference>
<comment type="similarity">
    <text evidence="1">Belongs to the FldB/FldC dehydratase alpha/beta subunit family.</text>
</comment>
<evidence type="ECO:0000313" key="6">
    <source>
        <dbReference type="Proteomes" id="UP000266934"/>
    </source>
</evidence>
<evidence type="ECO:0000256" key="1">
    <source>
        <dbReference type="ARBA" id="ARBA00005806"/>
    </source>
</evidence>
<dbReference type="GO" id="GO:0051536">
    <property type="term" value="F:iron-sulfur cluster binding"/>
    <property type="evidence" value="ECO:0007669"/>
    <property type="project" value="UniProtKB-KW"/>
</dbReference>
<dbReference type="Pfam" id="PF06050">
    <property type="entry name" value="HGD-D"/>
    <property type="match status" value="1"/>
</dbReference>
<evidence type="ECO:0000256" key="4">
    <source>
        <dbReference type="ARBA" id="ARBA00023014"/>
    </source>
</evidence>
<evidence type="ECO:0000256" key="2">
    <source>
        <dbReference type="ARBA" id="ARBA00022723"/>
    </source>
</evidence>
<dbReference type="PANTHER" id="PTHR30548">
    <property type="entry name" value="2-HYDROXYGLUTARYL-COA DEHYDRATASE, D-COMPONENT-RELATED"/>
    <property type="match status" value="1"/>
</dbReference>
<evidence type="ECO:0000256" key="3">
    <source>
        <dbReference type="ARBA" id="ARBA00023004"/>
    </source>
</evidence>
<keyword evidence="3" id="KW-0408">Iron</keyword>
<dbReference type="Gene3D" id="1.20.1270.370">
    <property type="match status" value="1"/>
</dbReference>
<dbReference type="Gene3D" id="3.40.50.11900">
    <property type="match status" value="1"/>
</dbReference>
<dbReference type="Gene3D" id="3.40.50.11890">
    <property type="match status" value="1"/>
</dbReference>